<evidence type="ECO:0000313" key="2">
    <source>
        <dbReference type="Proteomes" id="UP000054721"/>
    </source>
</evidence>
<dbReference type="AlphaFoldDB" id="A0A0V1KLQ8"/>
<evidence type="ECO:0000313" key="1">
    <source>
        <dbReference type="EMBL" id="KRZ48313.1"/>
    </source>
</evidence>
<comment type="caution">
    <text evidence="1">The sequence shown here is derived from an EMBL/GenBank/DDBJ whole genome shotgun (WGS) entry which is preliminary data.</text>
</comment>
<reference evidence="1 2" key="1">
    <citation type="submission" date="2015-05" db="EMBL/GenBank/DDBJ databases">
        <title>Evolution of Trichinella species and genotypes.</title>
        <authorList>
            <person name="Korhonen P.K."/>
            <person name="Edoardo P."/>
            <person name="Giuseppe L.R."/>
            <person name="Gasser R.B."/>
        </authorList>
    </citation>
    <scope>NUCLEOTIDE SEQUENCE [LARGE SCALE GENOMIC DNA]</scope>
    <source>
        <strain evidence="1">ISS10</strain>
    </source>
</reference>
<proteinExistence type="predicted"/>
<organism evidence="1 2">
    <name type="scientific">Trichinella nativa</name>
    <dbReference type="NCBI Taxonomy" id="6335"/>
    <lineage>
        <taxon>Eukaryota</taxon>
        <taxon>Metazoa</taxon>
        <taxon>Ecdysozoa</taxon>
        <taxon>Nematoda</taxon>
        <taxon>Enoplea</taxon>
        <taxon>Dorylaimia</taxon>
        <taxon>Trichinellida</taxon>
        <taxon>Trichinellidae</taxon>
        <taxon>Trichinella</taxon>
    </lineage>
</organism>
<dbReference type="Proteomes" id="UP000054721">
    <property type="component" value="Unassembled WGS sequence"/>
</dbReference>
<accession>A0A0V1KLQ8</accession>
<keyword evidence="2" id="KW-1185">Reference proteome</keyword>
<dbReference type="EMBL" id="JYDW01000428">
    <property type="protein sequence ID" value="KRZ48313.1"/>
    <property type="molecule type" value="Genomic_DNA"/>
</dbReference>
<protein>
    <submittedName>
        <fullName evidence="1">Uncharacterized protein</fullName>
    </submittedName>
</protein>
<sequence length="34" mass="3705">MSLQGCSMSGGGAEPMCKCKCNIQYLINFQFEDA</sequence>
<gene>
    <name evidence="1" type="ORF">T02_3457</name>
</gene>
<name>A0A0V1KLQ8_9BILA</name>